<proteinExistence type="predicted"/>
<reference evidence="2" key="1">
    <citation type="journal article" date="2024" name="Front. Bioeng. Biotechnol.">
        <title>Genome-scale model development and genomic sequencing of the oleaginous clade Lipomyces.</title>
        <authorList>
            <person name="Czajka J.J."/>
            <person name="Han Y."/>
            <person name="Kim J."/>
            <person name="Mondo S.J."/>
            <person name="Hofstad B.A."/>
            <person name="Robles A."/>
            <person name="Haridas S."/>
            <person name="Riley R."/>
            <person name="LaButti K."/>
            <person name="Pangilinan J."/>
            <person name="Andreopoulos W."/>
            <person name="Lipzen A."/>
            <person name="Yan J."/>
            <person name="Wang M."/>
            <person name="Ng V."/>
            <person name="Grigoriev I.V."/>
            <person name="Spatafora J.W."/>
            <person name="Magnuson J.K."/>
            <person name="Baker S.E."/>
            <person name="Pomraning K.R."/>
        </authorList>
    </citation>
    <scope>NUCLEOTIDE SEQUENCE [LARGE SCALE GENOMIC DNA]</scope>
    <source>
        <strain evidence="2">CBS 10300</strain>
    </source>
</reference>
<gene>
    <name evidence="1" type="ORF">V1517DRAFT_339717</name>
</gene>
<dbReference type="Proteomes" id="UP001489719">
    <property type="component" value="Unassembled WGS sequence"/>
</dbReference>
<evidence type="ECO:0000313" key="2">
    <source>
        <dbReference type="Proteomes" id="UP001489719"/>
    </source>
</evidence>
<comment type="caution">
    <text evidence="1">The sequence shown here is derived from an EMBL/GenBank/DDBJ whole genome shotgun (WGS) entry which is preliminary data.</text>
</comment>
<name>A0ACC3TL13_9ASCO</name>
<organism evidence="1 2">
    <name type="scientific">Lipomyces orientalis</name>
    <dbReference type="NCBI Taxonomy" id="1233043"/>
    <lineage>
        <taxon>Eukaryota</taxon>
        <taxon>Fungi</taxon>
        <taxon>Dikarya</taxon>
        <taxon>Ascomycota</taxon>
        <taxon>Saccharomycotina</taxon>
        <taxon>Lipomycetes</taxon>
        <taxon>Lipomycetales</taxon>
        <taxon>Lipomycetaceae</taxon>
        <taxon>Lipomyces</taxon>
    </lineage>
</organism>
<sequence>MVILICFEESPIAETVETNSTLGYYGPLGEGGGLNKAFVEVWRQDSHDTYELIQDGFALAHDDLPVTLKISDFYPHDAWPAANVEDDIIPFDSRTFLNSVMTRMRLVAQDRLELYLHEKSSLH</sequence>
<accession>A0ACC3TL13</accession>
<evidence type="ECO:0000313" key="1">
    <source>
        <dbReference type="EMBL" id="KAK9321551.1"/>
    </source>
</evidence>
<protein>
    <submittedName>
        <fullName evidence="1">Uncharacterized protein</fullName>
    </submittedName>
</protein>
<dbReference type="EMBL" id="MU970096">
    <property type="protein sequence ID" value="KAK9321551.1"/>
    <property type="molecule type" value="Genomic_DNA"/>
</dbReference>
<keyword evidence="2" id="KW-1185">Reference proteome</keyword>